<evidence type="ECO:0000313" key="3">
    <source>
        <dbReference type="EMBL" id="RYR07670.1"/>
    </source>
</evidence>
<feature type="region of interest" description="Disordered" evidence="1">
    <location>
        <begin position="1"/>
        <end position="74"/>
    </location>
</feature>
<evidence type="ECO:0000313" key="4">
    <source>
        <dbReference type="Proteomes" id="UP000289738"/>
    </source>
</evidence>
<accession>A0A444Z0H6</accession>
<proteinExistence type="predicted"/>
<reference evidence="3 4" key="1">
    <citation type="submission" date="2019-01" db="EMBL/GenBank/DDBJ databases">
        <title>Sequencing of cultivated peanut Arachis hypogaea provides insights into genome evolution and oil improvement.</title>
        <authorList>
            <person name="Chen X."/>
        </authorList>
    </citation>
    <scope>NUCLEOTIDE SEQUENCE [LARGE SCALE GENOMIC DNA]</scope>
    <source>
        <strain evidence="4">cv. Fuhuasheng</strain>
        <tissue evidence="3">Leaves</tissue>
    </source>
</reference>
<dbReference type="InterPro" id="IPR008889">
    <property type="entry name" value="VQ"/>
</dbReference>
<feature type="compositionally biased region" description="Polar residues" evidence="1">
    <location>
        <begin position="1"/>
        <end position="13"/>
    </location>
</feature>
<dbReference type="Pfam" id="PF05678">
    <property type="entry name" value="VQ"/>
    <property type="match status" value="1"/>
</dbReference>
<feature type="compositionally biased region" description="Low complexity" evidence="1">
    <location>
        <begin position="33"/>
        <end position="57"/>
    </location>
</feature>
<name>A0A444Z0H6_ARAHY</name>
<dbReference type="InterPro" id="IPR039607">
    <property type="entry name" value="VQ_8/17/18/20/21/25"/>
</dbReference>
<comment type="caution">
    <text evidence="3">The sequence shown here is derived from an EMBL/GenBank/DDBJ whole genome shotgun (WGS) entry which is preliminary data.</text>
</comment>
<gene>
    <name evidence="3" type="ORF">Ahy_B05g075074</name>
</gene>
<evidence type="ECO:0000256" key="1">
    <source>
        <dbReference type="SAM" id="MobiDB-lite"/>
    </source>
</evidence>
<protein>
    <recommendedName>
        <fullName evidence="2">VQ domain-containing protein</fullName>
    </recommendedName>
</protein>
<feature type="domain" description="VQ" evidence="2">
    <location>
        <begin position="79"/>
        <end position="103"/>
    </location>
</feature>
<organism evidence="3 4">
    <name type="scientific">Arachis hypogaea</name>
    <name type="common">Peanut</name>
    <dbReference type="NCBI Taxonomy" id="3818"/>
    <lineage>
        <taxon>Eukaryota</taxon>
        <taxon>Viridiplantae</taxon>
        <taxon>Streptophyta</taxon>
        <taxon>Embryophyta</taxon>
        <taxon>Tracheophyta</taxon>
        <taxon>Spermatophyta</taxon>
        <taxon>Magnoliopsida</taxon>
        <taxon>eudicotyledons</taxon>
        <taxon>Gunneridae</taxon>
        <taxon>Pentapetalae</taxon>
        <taxon>rosids</taxon>
        <taxon>fabids</taxon>
        <taxon>Fabales</taxon>
        <taxon>Fabaceae</taxon>
        <taxon>Papilionoideae</taxon>
        <taxon>50 kb inversion clade</taxon>
        <taxon>dalbergioids sensu lato</taxon>
        <taxon>Dalbergieae</taxon>
        <taxon>Pterocarpus clade</taxon>
        <taxon>Arachis</taxon>
    </lineage>
</organism>
<evidence type="ECO:0000259" key="2">
    <source>
        <dbReference type="Pfam" id="PF05678"/>
    </source>
</evidence>
<dbReference type="PANTHER" id="PTHR33143">
    <property type="entry name" value="F16F4.1 PROTEIN-RELATED"/>
    <property type="match status" value="1"/>
</dbReference>
<keyword evidence="4" id="KW-1185">Reference proteome</keyword>
<dbReference type="AlphaFoldDB" id="A0A444Z0H6"/>
<dbReference type="Proteomes" id="UP000289738">
    <property type="component" value="Chromosome B05"/>
</dbReference>
<sequence>MSPSQLYAKNEINNALLPPPLKINQESHFIQKSSSSSSPPSSLSSSSTSWSTSSSSSHAMACTSNKSSPPQRHPVIIYTHSPKIIHTHPKDFMALVQKLTGLSRSEEENSENNKNNNVTSCQQEAKQELAAAAANTVVGSEDNETSSVITEDNNCCSSIGENNQVNSCFVPPIMEPPPPVNPYLANLPMFTMAPSTAKFHHHQSFLNYSDSLFFSDDNNNNNMRTLDSLEAYSDDYSGYYHIETNARPNAGCVLLFAPVLFLEDPKRRLRFKDIRIFVGKHKTHVAFCLKNIFYLRSLPINTKQHSFKMTHSTSTSSYSSLLHISDNSKFCLAVRCVQKVGLGEVEVMENTANLRVYYNGEVIPNTHEGVTFVCECLLSFAIPCTMSFVELQNGLCSNIQSHILKRVSNLLYRNPVQVFGGLIQFQIMLITNDASMQQTLCIYQQTRFHVPMIELYLGLGAVGEKVNIDELGDIDWEEDNNDSKEKFEANYKVDDENDDGDLAGNPAVQNEADAIVSQHPFGVPSFMRTLDLEVMHAPEFSEYANTGEGNAAAEDVEFSVGMEFGSRESVISTIKSYTISRRVDYIVYESEPQTFYAKCKGYGAGAIGLSELA</sequence>
<dbReference type="GO" id="GO:0005634">
    <property type="term" value="C:nucleus"/>
    <property type="evidence" value="ECO:0007669"/>
    <property type="project" value="TreeGrafter"/>
</dbReference>
<dbReference type="EMBL" id="SDMP01000015">
    <property type="protein sequence ID" value="RYR07670.1"/>
    <property type="molecule type" value="Genomic_DNA"/>
</dbReference>
<dbReference type="PANTHER" id="PTHR33143:SF4">
    <property type="entry name" value="VQ DOMAIN-CONTAINING PROTEIN"/>
    <property type="match status" value="1"/>
</dbReference>